<protein>
    <submittedName>
        <fullName evidence="2">Uncharacterized protein</fullName>
    </submittedName>
</protein>
<dbReference type="eggNOG" id="COG1472">
    <property type="taxonomic scope" value="Bacteria"/>
</dbReference>
<dbReference type="EMBL" id="CP001727">
    <property type="protein sequence ID" value="ACV57159.1"/>
    <property type="molecule type" value="Genomic_DNA"/>
</dbReference>
<gene>
    <name evidence="2" type="ordered locus">Aaci_0095</name>
</gene>
<dbReference type="Proteomes" id="UP000001917">
    <property type="component" value="Chromosome"/>
</dbReference>
<feature type="compositionally biased region" description="Low complexity" evidence="1">
    <location>
        <begin position="74"/>
        <end position="86"/>
    </location>
</feature>
<reference evidence="3" key="1">
    <citation type="submission" date="2009-09" db="EMBL/GenBank/DDBJ databases">
        <title>The complete chromosome of Alicyclobacillus acidocaldarius subsp. acidocaldarius DSM 446.</title>
        <authorList>
            <consortium name="US DOE Joint Genome Institute (JGI-PGF)"/>
            <person name="Lucas S."/>
            <person name="Copeland A."/>
            <person name="Lapidus A."/>
            <person name="Glavina del Rio T."/>
            <person name="Dalin E."/>
            <person name="Tice H."/>
            <person name="Bruce D."/>
            <person name="Goodwin L."/>
            <person name="Pitluck S."/>
            <person name="Kyrpides N."/>
            <person name="Mavromatis K."/>
            <person name="Ivanova N."/>
            <person name="Ovchinnikova G."/>
            <person name="Chertkov O."/>
            <person name="Sims D."/>
            <person name="Brettin T."/>
            <person name="Detter J.C."/>
            <person name="Han C."/>
            <person name="Larimer F."/>
            <person name="Land M."/>
            <person name="Hauser L."/>
            <person name="Markowitz V."/>
            <person name="Cheng J.-F."/>
            <person name="Hugenholtz P."/>
            <person name="Woyke T."/>
            <person name="Wu D."/>
            <person name="Pukall R."/>
            <person name="Klenk H.-P."/>
            <person name="Eisen J.A."/>
        </authorList>
    </citation>
    <scope>NUCLEOTIDE SEQUENCE [LARGE SCALE GENOMIC DNA]</scope>
    <source>
        <strain evidence="3">ATCC 27009 / DSM 446 / BCRC 14685 / JCM 5260 / KCTC 1825 / NBRC 15652 / NCIMB 11725 / NRRL B-14509 / 104-IA</strain>
    </source>
</reference>
<dbReference type="InterPro" id="IPR025453">
    <property type="entry name" value="DUF4309"/>
</dbReference>
<dbReference type="STRING" id="521098.Aaci_0095"/>
<accession>C8WQ55</accession>
<evidence type="ECO:0000256" key="1">
    <source>
        <dbReference type="SAM" id="MobiDB-lite"/>
    </source>
</evidence>
<dbReference type="Pfam" id="PF14172">
    <property type="entry name" value="DUF4309"/>
    <property type="match status" value="1"/>
</dbReference>
<dbReference type="RefSeq" id="WP_012809550.1">
    <property type="nucleotide sequence ID" value="NC_013205.1"/>
</dbReference>
<name>C8WQ55_ALIAD</name>
<sequence>MKDRTEGARRARDAHERASWKRNWSTWLGLCSTMAIAMTVAGCGATQTAKTDLAGGMNGAGAVRNVANTAASSADAAPASSSASHAGTRTAPESANAGRAPNPGEMVRSVMQAALRGSLPGVPFADGENIDQVIKAWGSPSSQAYAGSGVYFTYRAKDVAFGLNKGEQIFDVRSYAQALRTLTYHEIAGVLGAPGSVRYTQDSYIYLYPAGPDYQLLWVFPRLPSGHSGPTVDHVSVFWPQGTVDLMAATQPAPDVVIDRPPSGRGHTVSFHLANAPKGYRLEEIEWIPKRGDAVVDTWAQTLARAEAHATAPGFLAYPNQASMVFVYAPWMQGEMGQIRVIYQATSGAAMLGNSAWLSLS</sequence>
<dbReference type="HOGENOM" id="CLU_766465_0_0_9"/>
<dbReference type="AlphaFoldDB" id="C8WQ55"/>
<organism evidence="2 3">
    <name type="scientific">Alicyclobacillus acidocaldarius subsp. acidocaldarius (strain ATCC 27009 / DSM 446 / BCRC 14685 / JCM 5260 / KCTC 1825 / NBRC 15652 / NCIMB 11725 / NRRL B-14509 / 104-IA)</name>
    <name type="common">Bacillus acidocaldarius</name>
    <dbReference type="NCBI Taxonomy" id="521098"/>
    <lineage>
        <taxon>Bacteria</taxon>
        <taxon>Bacillati</taxon>
        <taxon>Bacillota</taxon>
        <taxon>Bacilli</taxon>
        <taxon>Bacillales</taxon>
        <taxon>Alicyclobacillaceae</taxon>
        <taxon>Alicyclobacillus</taxon>
    </lineage>
</organism>
<proteinExistence type="predicted"/>
<dbReference type="KEGG" id="aac:Aaci_0095"/>
<reference evidence="2 3" key="2">
    <citation type="journal article" date="2010" name="Stand. Genomic Sci.">
        <title>Complete genome sequence of Alicyclobacillus acidocaldarius type strain (104-IA).</title>
        <authorList>
            <person name="Mavromatis K."/>
            <person name="Sikorski J."/>
            <person name="Lapidus A."/>
            <person name="Glavina Del Rio T."/>
            <person name="Copeland A."/>
            <person name="Tice H."/>
            <person name="Cheng J.F."/>
            <person name="Lucas S."/>
            <person name="Chen F."/>
            <person name="Nolan M."/>
            <person name="Bruce D."/>
            <person name="Goodwin L."/>
            <person name="Pitluck S."/>
            <person name="Ivanova N."/>
            <person name="Ovchinnikova G."/>
            <person name="Pati A."/>
            <person name="Chen A."/>
            <person name="Palaniappan K."/>
            <person name="Land M."/>
            <person name="Hauser L."/>
            <person name="Chang Y.J."/>
            <person name="Jeffries C.D."/>
            <person name="Chain P."/>
            <person name="Meincke L."/>
            <person name="Sims D."/>
            <person name="Chertkov O."/>
            <person name="Han C."/>
            <person name="Brettin T."/>
            <person name="Detter J.C."/>
            <person name="Wahrenburg C."/>
            <person name="Rohde M."/>
            <person name="Pukall R."/>
            <person name="Goker M."/>
            <person name="Bristow J."/>
            <person name="Eisen J.A."/>
            <person name="Markowitz V."/>
            <person name="Hugenholtz P."/>
            <person name="Klenk H.P."/>
            <person name="Kyrpides N.C."/>
        </authorList>
    </citation>
    <scope>NUCLEOTIDE SEQUENCE [LARGE SCALE GENOMIC DNA]</scope>
    <source>
        <strain evidence="3">ATCC 27009 / DSM 446 / BCRC 14685 / JCM 5260 / KCTC 1825 / NBRC 15652 / NCIMB 11725 / NRRL B-14509 / 104-IA</strain>
    </source>
</reference>
<evidence type="ECO:0000313" key="3">
    <source>
        <dbReference type="Proteomes" id="UP000001917"/>
    </source>
</evidence>
<feature type="region of interest" description="Disordered" evidence="1">
    <location>
        <begin position="74"/>
        <end position="104"/>
    </location>
</feature>
<keyword evidence="3" id="KW-1185">Reference proteome</keyword>
<evidence type="ECO:0000313" key="2">
    <source>
        <dbReference type="EMBL" id="ACV57159.1"/>
    </source>
</evidence>